<dbReference type="EMBL" id="CM055753">
    <property type="protein sequence ID" value="KAJ7991477.1"/>
    <property type="molecule type" value="Genomic_DNA"/>
</dbReference>
<dbReference type="Proteomes" id="UP001157502">
    <property type="component" value="Chromosome 26"/>
</dbReference>
<proteinExistence type="predicted"/>
<organism evidence="1 2">
    <name type="scientific">Dallia pectoralis</name>
    <name type="common">Alaska blackfish</name>
    <dbReference type="NCBI Taxonomy" id="75939"/>
    <lineage>
        <taxon>Eukaryota</taxon>
        <taxon>Metazoa</taxon>
        <taxon>Chordata</taxon>
        <taxon>Craniata</taxon>
        <taxon>Vertebrata</taxon>
        <taxon>Euteleostomi</taxon>
        <taxon>Actinopterygii</taxon>
        <taxon>Neopterygii</taxon>
        <taxon>Teleostei</taxon>
        <taxon>Protacanthopterygii</taxon>
        <taxon>Esociformes</taxon>
        <taxon>Umbridae</taxon>
        <taxon>Dallia</taxon>
    </lineage>
</organism>
<comment type="caution">
    <text evidence="1">The sequence shown here is derived from an EMBL/GenBank/DDBJ whole genome shotgun (WGS) entry which is preliminary data.</text>
</comment>
<name>A0ACC2FJG6_DALPE</name>
<gene>
    <name evidence="1" type="ORF">DPEC_G00284280</name>
</gene>
<reference evidence="1" key="1">
    <citation type="submission" date="2021-05" db="EMBL/GenBank/DDBJ databases">
        <authorList>
            <person name="Pan Q."/>
            <person name="Jouanno E."/>
            <person name="Zahm M."/>
            <person name="Klopp C."/>
            <person name="Cabau C."/>
            <person name="Louis A."/>
            <person name="Berthelot C."/>
            <person name="Parey E."/>
            <person name="Roest Crollius H."/>
            <person name="Montfort J."/>
            <person name="Robinson-Rechavi M."/>
            <person name="Bouchez O."/>
            <person name="Lampietro C."/>
            <person name="Lopez Roques C."/>
            <person name="Donnadieu C."/>
            <person name="Postlethwait J."/>
            <person name="Bobe J."/>
            <person name="Dillon D."/>
            <person name="Chandos A."/>
            <person name="von Hippel F."/>
            <person name="Guiguen Y."/>
        </authorList>
    </citation>
    <scope>NUCLEOTIDE SEQUENCE</scope>
    <source>
        <strain evidence="1">YG-Jan2019</strain>
    </source>
</reference>
<sequence>MAAMVAIPTAVPSGSLNDLSSDDEPLIALLKKSQTNNEPDETRDTKELNLKSKTITKEDSGLDDTSDDEPLTKLLSKLKKNTAKRPENTNPRRGTGMGREKTKNTIAVSTQDEDSYNSSDDEPLIKMMKRLPKQTSLPFKKRPFNTGRELNDLSKVRKTKTNNICTDSPSSDSSNDLPLSKMVDKMKKQAGKKKLTTTRGTPDIIKTSKVPIKRNRRIGCSDDSSDNEPLNNLSRTSRLEANVRTTRKQCVTKGSNGNCLRKNKRTREEETTSDDEPLIRFFKKPVNAVKKTMASAKKRSVSGKTVVSRKMTKPAIRHKAVNRRCNKVVQSTSEGDSSDNELLNMMRVEHPPMKNLMVILERCDTRQVLEDNCGATVENACESREEVDENSSGELLINVVAKPPSSPKTLEDTKTQSQDCWDEEPLMKMVGNVKS</sequence>
<protein>
    <submittedName>
        <fullName evidence="1">Uncharacterized protein</fullName>
    </submittedName>
</protein>
<evidence type="ECO:0000313" key="2">
    <source>
        <dbReference type="Proteomes" id="UP001157502"/>
    </source>
</evidence>
<evidence type="ECO:0000313" key="1">
    <source>
        <dbReference type="EMBL" id="KAJ7991477.1"/>
    </source>
</evidence>
<keyword evidence="2" id="KW-1185">Reference proteome</keyword>
<accession>A0ACC2FJG6</accession>